<sequence>MSYADSLPNWAIWLCRRFHMLCLALVITFCFDLFLLPRIDSVEKIESRRKVYHTSYNRYSGKSHTLKLDNEYLYSANFMLPFNKYQDFEYWKADSARFIATPLFRTVVKGYMVLDKKQYELKRGPGIFTEFMFIPIGFVLVAVFGLMMWQNKEQLLNAAVFNALVLYLLLWIMGYA</sequence>
<feature type="transmembrane region" description="Helical" evidence="1">
    <location>
        <begin position="155"/>
        <end position="175"/>
    </location>
</feature>
<keyword evidence="3" id="KW-1185">Reference proteome</keyword>
<proteinExistence type="predicted"/>
<keyword evidence="1" id="KW-0812">Transmembrane</keyword>
<name>A0ABS7CQC8_9BACT</name>
<keyword evidence="1" id="KW-0472">Membrane</keyword>
<evidence type="ECO:0000313" key="3">
    <source>
        <dbReference type="Proteomes" id="UP000813018"/>
    </source>
</evidence>
<reference evidence="2 3" key="1">
    <citation type="journal article" date="2016" name="Int. J. Syst. Evol. Microbiol.">
        <title>Pontibacter aydingkolensis sp. nov., isolated from soil of a salt lake.</title>
        <authorList>
            <person name="Osman G."/>
            <person name="Zhang T."/>
            <person name="Lou K."/>
            <person name="Gao Y."/>
            <person name="Chang W."/>
            <person name="Lin Q."/>
            <person name="Yang H.M."/>
            <person name="Huo X.D."/>
            <person name="Wang N."/>
        </authorList>
    </citation>
    <scope>NUCLEOTIDE SEQUENCE [LARGE SCALE GENOMIC DNA]</scope>
    <source>
        <strain evidence="2 3">KACC 19255</strain>
    </source>
</reference>
<organism evidence="2 3">
    <name type="scientific">Pontibacter aydingkolensis</name>
    <dbReference type="NCBI Taxonomy" id="1911536"/>
    <lineage>
        <taxon>Bacteria</taxon>
        <taxon>Pseudomonadati</taxon>
        <taxon>Bacteroidota</taxon>
        <taxon>Cytophagia</taxon>
        <taxon>Cytophagales</taxon>
        <taxon>Hymenobacteraceae</taxon>
        <taxon>Pontibacter</taxon>
    </lineage>
</organism>
<evidence type="ECO:0000313" key="2">
    <source>
        <dbReference type="EMBL" id="MBW7465916.1"/>
    </source>
</evidence>
<accession>A0ABS7CQC8</accession>
<feature type="transmembrane region" description="Helical" evidence="1">
    <location>
        <begin position="18"/>
        <end position="39"/>
    </location>
</feature>
<feature type="transmembrane region" description="Helical" evidence="1">
    <location>
        <begin position="127"/>
        <end position="149"/>
    </location>
</feature>
<keyword evidence="1" id="KW-1133">Transmembrane helix</keyword>
<dbReference type="EMBL" id="JAHYXK010000002">
    <property type="protein sequence ID" value="MBW7465916.1"/>
    <property type="molecule type" value="Genomic_DNA"/>
</dbReference>
<protein>
    <submittedName>
        <fullName evidence="2">Uncharacterized protein</fullName>
    </submittedName>
</protein>
<evidence type="ECO:0000256" key="1">
    <source>
        <dbReference type="SAM" id="Phobius"/>
    </source>
</evidence>
<gene>
    <name evidence="2" type="ORF">K0O23_02470</name>
</gene>
<dbReference type="RefSeq" id="WP_219875811.1">
    <property type="nucleotide sequence ID" value="NZ_JAHYXK010000002.1"/>
</dbReference>
<comment type="caution">
    <text evidence="2">The sequence shown here is derived from an EMBL/GenBank/DDBJ whole genome shotgun (WGS) entry which is preliminary data.</text>
</comment>
<dbReference type="Proteomes" id="UP000813018">
    <property type="component" value="Unassembled WGS sequence"/>
</dbReference>